<dbReference type="EMBL" id="JBFXLS010000015">
    <property type="protein sequence ID" value="KAL2829689.1"/>
    <property type="molecule type" value="Genomic_DNA"/>
</dbReference>
<comment type="caution">
    <text evidence="3">The sequence shown here is derived from an EMBL/GenBank/DDBJ whole genome shotgun (WGS) entry which is preliminary data.</text>
</comment>
<sequence>MLTPTSSATTPTSATSSETPESTSATTDDPNPSHRQSNAGMIGGIVGGVVAMLIIGLIVYLVYRKKKRRGKRFTLVRWRYGPRMDDGQVTTAGNEPTSTAQPEPQPQSSSTIASSTVTGPPNIQLPIIPEGQSLALSPYLVSSPDSQTDSRRTIPSASSASPNTLFSSSSKSTPNTNYPTLAIPLHPESIHPALRQQQTHLPTAHSTPPNPTPSSTSPSIPNPHESTPELFDTGFYRGRLELPENSSRELINIPLTAKLKERQQKQLAGSPGPIITPDGAILTANFNNQPVHPGLHAMSFMNFDSGFDSSGDSRFEACWSRCRRGSGEKAKERTRRGS</sequence>
<evidence type="ECO:0000256" key="1">
    <source>
        <dbReference type="SAM" id="MobiDB-lite"/>
    </source>
</evidence>
<organism evidence="3 4">
    <name type="scientific">Aspergillus cavernicola</name>
    <dbReference type="NCBI Taxonomy" id="176166"/>
    <lineage>
        <taxon>Eukaryota</taxon>
        <taxon>Fungi</taxon>
        <taxon>Dikarya</taxon>
        <taxon>Ascomycota</taxon>
        <taxon>Pezizomycotina</taxon>
        <taxon>Eurotiomycetes</taxon>
        <taxon>Eurotiomycetidae</taxon>
        <taxon>Eurotiales</taxon>
        <taxon>Aspergillaceae</taxon>
        <taxon>Aspergillus</taxon>
        <taxon>Aspergillus subgen. Nidulantes</taxon>
    </lineage>
</organism>
<keyword evidence="4" id="KW-1185">Reference proteome</keyword>
<protein>
    <submittedName>
        <fullName evidence="3">Uncharacterized protein</fullName>
    </submittedName>
</protein>
<feature type="compositionally biased region" description="Polar residues" evidence="1">
    <location>
        <begin position="143"/>
        <end position="179"/>
    </location>
</feature>
<gene>
    <name evidence="3" type="ORF">BDW59DRAFT_158867</name>
</gene>
<feature type="compositionally biased region" description="Low complexity" evidence="1">
    <location>
        <begin position="1"/>
        <end position="27"/>
    </location>
</feature>
<accession>A0ABR4IPK7</accession>
<keyword evidence="2" id="KW-1133">Transmembrane helix</keyword>
<feature type="compositionally biased region" description="Low complexity" evidence="1">
    <location>
        <begin position="213"/>
        <end position="223"/>
    </location>
</feature>
<reference evidence="3 4" key="1">
    <citation type="submission" date="2024-07" db="EMBL/GenBank/DDBJ databases">
        <title>Section-level genome sequencing and comparative genomics of Aspergillus sections Usti and Cavernicolus.</title>
        <authorList>
            <consortium name="Lawrence Berkeley National Laboratory"/>
            <person name="Nybo J.L."/>
            <person name="Vesth T.C."/>
            <person name="Theobald S."/>
            <person name="Frisvad J.C."/>
            <person name="Larsen T.O."/>
            <person name="Kjaerboelling I."/>
            <person name="Rothschild-Mancinelli K."/>
            <person name="Lyhne E.K."/>
            <person name="Kogle M.E."/>
            <person name="Barry K."/>
            <person name="Clum A."/>
            <person name="Na H."/>
            <person name="Ledsgaard L."/>
            <person name="Lin J."/>
            <person name="Lipzen A."/>
            <person name="Kuo A."/>
            <person name="Riley R."/>
            <person name="Mondo S."/>
            <person name="LaButti K."/>
            <person name="Haridas S."/>
            <person name="Pangalinan J."/>
            <person name="Salamov A.A."/>
            <person name="Simmons B.A."/>
            <person name="Magnuson J.K."/>
            <person name="Chen J."/>
            <person name="Drula E."/>
            <person name="Henrissat B."/>
            <person name="Wiebenga A."/>
            <person name="Lubbers R.J."/>
            <person name="Gomes A.C."/>
            <person name="Makela M.R."/>
            <person name="Stajich J."/>
            <person name="Grigoriev I.V."/>
            <person name="Mortensen U.H."/>
            <person name="De vries R.P."/>
            <person name="Baker S.E."/>
            <person name="Andersen M.R."/>
        </authorList>
    </citation>
    <scope>NUCLEOTIDE SEQUENCE [LARGE SCALE GENOMIC DNA]</scope>
    <source>
        <strain evidence="3 4">CBS 600.67</strain>
    </source>
</reference>
<dbReference type="Proteomes" id="UP001610335">
    <property type="component" value="Unassembled WGS sequence"/>
</dbReference>
<feature type="region of interest" description="Disordered" evidence="1">
    <location>
        <begin position="1"/>
        <end position="38"/>
    </location>
</feature>
<keyword evidence="2" id="KW-0812">Transmembrane</keyword>
<name>A0ABR4IPK7_9EURO</name>
<feature type="region of interest" description="Disordered" evidence="1">
    <location>
        <begin position="139"/>
        <end position="183"/>
    </location>
</feature>
<feature type="compositionally biased region" description="Polar residues" evidence="1">
    <location>
        <begin position="88"/>
        <end position="121"/>
    </location>
</feature>
<keyword evidence="2" id="KW-0472">Membrane</keyword>
<evidence type="ECO:0000313" key="4">
    <source>
        <dbReference type="Proteomes" id="UP001610335"/>
    </source>
</evidence>
<feature type="region of interest" description="Disordered" evidence="1">
    <location>
        <begin position="83"/>
        <end position="127"/>
    </location>
</feature>
<feature type="compositionally biased region" description="Polar residues" evidence="1">
    <location>
        <begin position="28"/>
        <end position="38"/>
    </location>
</feature>
<feature type="transmembrane region" description="Helical" evidence="2">
    <location>
        <begin position="39"/>
        <end position="63"/>
    </location>
</feature>
<evidence type="ECO:0000313" key="3">
    <source>
        <dbReference type="EMBL" id="KAL2829689.1"/>
    </source>
</evidence>
<evidence type="ECO:0000256" key="2">
    <source>
        <dbReference type="SAM" id="Phobius"/>
    </source>
</evidence>
<feature type="region of interest" description="Disordered" evidence="1">
    <location>
        <begin position="197"/>
        <end position="231"/>
    </location>
</feature>
<proteinExistence type="predicted"/>